<gene>
    <name evidence="1" type="ORF">SSEG_07495</name>
</gene>
<keyword evidence="2" id="KW-1185">Reference proteome</keyword>
<evidence type="ECO:0000313" key="2">
    <source>
        <dbReference type="Proteomes" id="UP000002785"/>
    </source>
</evidence>
<dbReference type="AlphaFoldDB" id="B5I760"/>
<protein>
    <submittedName>
        <fullName evidence="1">Uncharacterized protein</fullName>
    </submittedName>
</protein>
<dbReference type="HOGENOM" id="CLU_2920987_0_0_11"/>
<dbReference type="EMBL" id="CM000951">
    <property type="protein sequence ID" value="EDY60915.1"/>
    <property type="molecule type" value="Genomic_DNA"/>
</dbReference>
<name>B5I760_STRX2</name>
<accession>B5I760</accession>
<evidence type="ECO:0000313" key="1">
    <source>
        <dbReference type="EMBL" id="EDY60915.1"/>
    </source>
</evidence>
<organism evidence="1 2">
    <name type="scientific">Streptomyces sviceus (strain ATCC 29083 / DSM 924 / JCM 4929 / NBRC 13980 / NCIMB 11184 / NRRL 5439 / UC 5370)</name>
    <dbReference type="NCBI Taxonomy" id="463191"/>
    <lineage>
        <taxon>Bacteria</taxon>
        <taxon>Bacillati</taxon>
        <taxon>Actinomycetota</taxon>
        <taxon>Actinomycetes</taxon>
        <taxon>Kitasatosporales</taxon>
        <taxon>Streptomycetaceae</taxon>
        <taxon>Streptomyces</taxon>
    </lineage>
</organism>
<sequence>MNAPSVFTGPCTRSGLRTDTLARDTELAAYGIGHDHPRLVTLTDSTRLATSHSHVSAADDR</sequence>
<dbReference type="Proteomes" id="UP000002785">
    <property type="component" value="Chromosome"/>
</dbReference>
<proteinExistence type="predicted"/>
<reference evidence="1" key="1">
    <citation type="submission" date="2009-10" db="EMBL/GenBank/DDBJ databases">
        <title>The genome sequence of Streptomyces sviceus strain ATCC 29083.</title>
        <authorList>
            <consortium name="The Broad Institute Genome Sequencing Platform"/>
            <consortium name="Broad Institute Microbial Sequencing Center"/>
            <person name="Fischbach M."/>
            <person name="Godfrey P."/>
            <person name="Ward D."/>
            <person name="Young S."/>
            <person name="Zeng Q."/>
            <person name="Koehrsen M."/>
            <person name="Alvarado L."/>
            <person name="Berlin A.M."/>
            <person name="Bochicchio J."/>
            <person name="Borenstein D."/>
            <person name="Chapman S.B."/>
            <person name="Chen Z."/>
            <person name="Engels R."/>
            <person name="Freedman E."/>
            <person name="Gellesch M."/>
            <person name="Goldberg J."/>
            <person name="Griggs A."/>
            <person name="Gujja S."/>
            <person name="Heilman E.R."/>
            <person name="Heiman D.I."/>
            <person name="Hepburn T.A."/>
            <person name="Howarth C."/>
            <person name="Jen D."/>
            <person name="Larson L."/>
            <person name="Lewis B."/>
            <person name="Mehta T."/>
            <person name="Park D."/>
            <person name="Pearson M."/>
            <person name="Richards J."/>
            <person name="Roberts A."/>
            <person name="Saif S."/>
            <person name="Shea T.D."/>
            <person name="Shenoy N."/>
            <person name="Sisk P."/>
            <person name="Stolte C."/>
            <person name="Sykes S.N."/>
            <person name="Thomson T."/>
            <person name="Walk T."/>
            <person name="White J."/>
            <person name="Yandava C."/>
            <person name="Straight P."/>
            <person name="Clardy J."/>
            <person name="Hung D."/>
            <person name="Kolter R."/>
            <person name="Mekalanos J."/>
            <person name="Walker S."/>
            <person name="Walsh C.T."/>
            <person name="Wieland-Brown L.C."/>
            <person name="Haas B."/>
            <person name="Nusbaum C."/>
            <person name="Birren B."/>
        </authorList>
    </citation>
    <scope>NUCLEOTIDE SEQUENCE [LARGE SCALE GENOMIC DNA]</scope>
    <source>
        <strain evidence="1">ATCC 29083</strain>
    </source>
</reference>